<dbReference type="InterPro" id="IPR000415">
    <property type="entry name" value="Nitroreductase-like"/>
</dbReference>
<evidence type="ECO:0000259" key="3">
    <source>
        <dbReference type="Pfam" id="PF00881"/>
    </source>
</evidence>
<accession>A0A7C4AGL8</accession>
<evidence type="ECO:0000313" key="4">
    <source>
        <dbReference type="EMBL" id="HGG92263.1"/>
    </source>
</evidence>
<protein>
    <recommendedName>
        <fullName evidence="3">Nitroreductase domain-containing protein</fullName>
    </recommendedName>
</protein>
<keyword evidence="2" id="KW-0560">Oxidoreductase</keyword>
<proteinExistence type="inferred from homology"/>
<dbReference type="SUPFAM" id="SSF55469">
    <property type="entry name" value="FMN-dependent nitroreductase-like"/>
    <property type="match status" value="1"/>
</dbReference>
<name>A0A7C4AGL8_9BACT</name>
<evidence type="ECO:0000256" key="1">
    <source>
        <dbReference type="ARBA" id="ARBA00007118"/>
    </source>
</evidence>
<dbReference type="AlphaFoldDB" id="A0A7C4AGL8"/>
<evidence type="ECO:0000256" key="2">
    <source>
        <dbReference type="ARBA" id="ARBA00023002"/>
    </source>
</evidence>
<comment type="caution">
    <text evidence="4">The sequence shown here is derived from an EMBL/GenBank/DDBJ whole genome shotgun (WGS) entry which is preliminary data.</text>
</comment>
<dbReference type="PANTHER" id="PTHR43673:SF10">
    <property type="entry name" value="NADH DEHYDROGENASE_NAD(P)H NITROREDUCTASE XCC3605-RELATED"/>
    <property type="match status" value="1"/>
</dbReference>
<dbReference type="Gene3D" id="3.40.109.10">
    <property type="entry name" value="NADH Oxidase"/>
    <property type="match status" value="1"/>
</dbReference>
<dbReference type="Pfam" id="PF00881">
    <property type="entry name" value="Nitroreductase"/>
    <property type="match status" value="1"/>
</dbReference>
<sequence length="202" mass="21892">MTVKEAIEKRRSIRRFTDEPVTREELMELVEAARLSPSGCNAQPWRFRLVTDRDGVRWFGGEASGGQGWVGKAGAVIVCCVDTQAYMKDSRSTIKALREAGLMTPEFADDVEEAYLKPAECGPPGILKGAAALNLAIAMSAMMLRAVELGLGTTWIGRLEEEMVKRRLGLPEGLGVVALLAVGRPAEDPAPRPRKSAAELLV</sequence>
<dbReference type="EMBL" id="DSRP01000338">
    <property type="protein sequence ID" value="HGG92263.1"/>
    <property type="molecule type" value="Genomic_DNA"/>
</dbReference>
<comment type="similarity">
    <text evidence="1">Belongs to the nitroreductase family.</text>
</comment>
<dbReference type="InterPro" id="IPR029479">
    <property type="entry name" value="Nitroreductase"/>
</dbReference>
<reference evidence="4" key="1">
    <citation type="journal article" date="2020" name="mSystems">
        <title>Genome- and Community-Level Interaction Insights into Carbon Utilization and Element Cycling Functions of Hydrothermarchaeota in Hydrothermal Sediment.</title>
        <authorList>
            <person name="Zhou Z."/>
            <person name="Liu Y."/>
            <person name="Xu W."/>
            <person name="Pan J."/>
            <person name="Luo Z.H."/>
            <person name="Li M."/>
        </authorList>
    </citation>
    <scope>NUCLEOTIDE SEQUENCE [LARGE SCALE GENOMIC DNA]</scope>
    <source>
        <strain evidence="4">SpSt-413</strain>
    </source>
</reference>
<dbReference type="GO" id="GO:0016491">
    <property type="term" value="F:oxidoreductase activity"/>
    <property type="evidence" value="ECO:0007669"/>
    <property type="project" value="UniProtKB-KW"/>
</dbReference>
<dbReference type="PANTHER" id="PTHR43673">
    <property type="entry name" value="NAD(P)H NITROREDUCTASE YDGI-RELATED"/>
    <property type="match status" value="1"/>
</dbReference>
<gene>
    <name evidence="4" type="ORF">ENR59_04850</name>
</gene>
<feature type="domain" description="Nitroreductase" evidence="3">
    <location>
        <begin position="7"/>
        <end position="184"/>
    </location>
</feature>
<organism evidence="4">
    <name type="scientific">Fundidesulfovibrio putealis</name>
    <dbReference type="NCBI Taxonomy" id="270496"/>
    <lineage>
        <taxon>Bacteria</taxon>
        <taxon>Pseudomonadati</taxon>
        <taxon>Thermodesulfobacteriota</taxon>
        <taxon>Desulfovibrionia</taxon>
        <taxon>Desulfovibrionales</taxon>
        <taxon>Desulfovibrionaceae</taxon>
        <taxon>Fundidesulfovibrio</taxon>
    </lineage>
</organism>